<evidence type="ECO:0000313" key="5">
    <source>
        <dbReference type="EMBL" id="MFC4503990.1"/>
    </source>
</evidence>
<evidence type="ECO:0000256" key="2">
    <source>
        <dbReference type="ARBA" id="ARBA00022450"/>
    </source>
</evidence>
<dbReference type="RefSeq" id="WP_381175992.1">
    <property type="nucleotide sequence ID" value="NZ_JBHSFK010000023.1"/>
</dbReference>
<dbReference type="Pfam" id="PF00501">
    <property type="entry name" value="AMP-binding"/>
    <property type="match status" value="1"/>
</dbReference>
<dbReference type="SMART" id="SM00824">
    <property type="entry name" value="PKS_TE"/>
    <property type="match status" value="1"/>
</dbReference>
<dbReference type="Pfam" id="PF00668">
    <property type="entry name" value="Condensation"/>
    <property type="match status" value="1"/>
</dbReference>
<dbReference type="Pfam" id="PF13193">
    <property type="entry name" value="AMP-binding_C"/>
    <property type="match status" value="1"/>
</dbReference>
<dbReference type="Proteomes" id="UP001595839">
    <property type="component" value="Unassembled WGS sequence"/>
</dbReference>
<evidence type="ECO:0000313" key="6">
    <source>
        <dbReference type="Proteomes" id="UP001595839"/>
    </source>
</evidence>
<dbReference type="InterPro" id="IPR029058">
    <property type="entry name" value="AB_hydrolase_fold"/>
</dbReference>
<dbReference type="InterPro" id="IPR025110">
    <property type="entry name" value="AMP-bd_C"/>
</dbReference>
<dbReference type="SMART" id="SM00823">
    <property type="entry name" value="PKS_PP"/>
    <property type="match status" value="1"/>
</dbReference>
<dbReference type="PROSITE" id="PS50075">
    <property type="entry name" value="CARRIER"/>
    <property type="match status" value="1"/>
</dbReference>
<dbReference type="InterPro" id="IPR020845">
    <property type="entry name" value="AMP-binding_CS"/>
</dbReference>
<dbReference type="InterPro" id="IPR020802">
    <property type="entry name" value="TesA-like"/>
</dbReference>
<organism evidence="5 6">
    <name type="scientific">Streptomyces vulcanius</name>
    <dbReference type="NCBI Taxonomy" id="1441876"/>
    <lineage>
        <taxon>Bacteria</taxon>
        <taxon>Bacillati</taxon>
        <taxon>Actinomycetota</taxon>
        <taxon>Actinomycetes</taxon>
        <taxon>Kitasatosporales</taxon>
        <taxon>Streptomycetaceae</taxon>
        <taxon>Streptomyces</taxon>
    </lineage>
</organism>
<keyword evidence="6" id="KW-1185">Reference proteome</keyword>
<dbReference type="Gene3D" id="3.30.559.30">
    <property type="entry name" value="Nonribosomal peptide synthetase, condensation domain"/>
    <property type="match status" value="1"/>
</dbReference>
<comment type="caution">
    <text evidence="5">The sequence shown here is derived from an EMBL/GenBank/DDBJ whole genome shotgun (WGS) entry which is preliminary data.</text>
</comment>
<dbReference type="InterPro" id="IPR045851">
    <property type="entry name" value="AMP-bd_C_sf"/>
</dbReference>
<dbReference type="Pfam" id="PF00975">
    <property type="entry name" value="Thioesterase"/>
    <property type="match status" value="1"/>
</dbReference>
<feature type="domain" description="Carrier" evidence="4">
    <location>
        <begin position="987"/>
        <end position="1062"/>
    </location>
</feature>
<dbReference type="Gene3D" id="3.30.559.10">
    <property type="entry name" value="Chloramphenicol acetyltransferase-like domain"/>
    <property type="match status" value="1"/>
</dbReference>
<dbReference type="EMBL" id="JBHSFK010000023">
    <property type="protein sequence ID" value="MFC4503990.1"/>
    <property type="molecule type" value="Genomic_DNA"/>
</dbReference>
<evidence type="ECO:0000256" key="1">
    <source>
        <dbReference type="ARBA" id="ARBA00001957"/>
    </source>
</evidence>
<gene>
    <name evidence="5" type="ORF">ACFPIH_31515</name>
</gene>
<dbReference type="Gene3D" id="3.40.50.980">
    <property type="match status" value="2"/>
</dbReference>
<dbReference type="Gene3D" id="3.30.300.30">
    <property type="match status" value="1"/>
</dbReference>
<keyword evidence="3" id="KW-0597">Phosphoprotein</keyword>
<accession>A0ABV9AZA8</accession>
<name>A0ABV9AZA8_9ACTN</name>
<dbReference type="InterPro" id="IPR001242">
    <property type="entry name" value="Condensation_dom"/>
</dbReference>
<dbReference type="InterPro" id="IPR001031">
    <property type="entry name" value="Thioesterase"/>
</dbReference>
<dbReference type="Gene3D" id="3.40.50.1820">
    <property type="entry name" value="alpha/beta hydrolase"/>
    <property type="match status" value="1"/>
</dbReference>
<dbReference type="SUPFAM" id="SSF56801">
    <property type="entry name" value="Acetyl-CoA synthetase-like"/>
    <property type="match status" value="1"/>
</dbReference>
<dbReference type="InterPro" id="IPR023213">
    <property type="entry name" value="CAT-like_dom_sf"/>
</dbReference>
<dbReference type="InterPro" id="IPR036736">
    <property type="entry name" value="ACP-like_sf"/>
</dbReference>
<dbReference type="SUPFAM" id="SSF47336">
    <property type="entry name" value="ACP-like"/>
    <property type="match status" value="1"/>
</dbReference>
<dbReference type="InterPro" id="IPR009081">
    <property type="entry name" value="PP-bd_ACP"/>
</dbReference>
<dbReference type="PANTHER" id="PTHR45527">
    <property type="entry name" value="NONRIBOSOMAL PEPTIDE SYNTHETASE"/>
    <property type="match status" value="1"/>
</dbReference>
<keyword evidence="2" id="KW-0596">Phosphopantetheine</keyword>
<protein>
    <submittedName>
        <fullName evidence="5">Amino acid adenylation domain-containing protein</fullName>
    </submittedName>
</protein>
<sequence length="1311" mass="142277">MQKTPHPVPAVPTRVRLASFAQQRLWFLAQLPGANAAYNETIAFTLTGPLDRDVLSRTFDALADRHETLRTRLVAEEGVVRQHVDPPGVGFALAFEDLSAVIDLDARVAALQLDEAERPFDLAAGPLGRGRLLAVGPERHLLLLTFHHSIYDGASMDVMMDEVGRIYRAFSTGGANPLPALARQYADHALAQQEAVLGGGLGGQEDYWVRALHDAPPVLELPTDRPRPARQHYEGGRAEFGLDAEVTAGLRALARQYGATPFVALLTGWAVLLSRLSGQDDIVVGSPFAGRRGPGASGLIGFLVNSLPLRIDLSGPLTASEALARTRAVVREALDHQDLPFERIVELVNPPRSASRTPLFQTILAWVPDRRDLLHLPGVEAEPLPIDHAPAKFDLAVSATESGGRITGHLDYATALLDHATAQRWTRHLRHLLTDMTRHPDRDIRALELMEPQERRRMVLDGDATRPAGPPDPGEAALRTASGLVDLFETQVRERPAQTAVVDRDRSLDYAALDRRANHLAHALAARSVRPGDVVGLHAKRSCDLAVGILGILKAGAAYLPLDPGQPRERLAGMIEDAACPLVLSDHDSADRAGDWLDLRAVEAEGATRQGAPTDVGRAPDRPAYVIFTSGSTGRPKGVAVEHRSVLNLFATWHARMGTAPGEAGSAWSGIGFDASIHELLLPLTTGGVLHIVPEELRGDPEALLAWMREHAVTQAFLPPAYVKWIDEDPAPRLRGLPLRKLLTGVESLTEAALHRMTQHLPGLRICFGYGPTEATLYSTAHYDPRPLERPCPIGRPLPHTRMYVLDGRMEPVPPGVVGEVYLGGASLARGYLGRPELTKERFLPDPFVPGERIYRTGDLARRLPDGEAHYLGRADDQVKLRGFRIEPAEVEAALMALPGVREAAVLVDRDPAGEPRLVAGVGRGTAPARGVHDWRTALEHRLPDYMIPAVFLDLAALPLNRSGKLDRPALLRLAHEQTSTQVNTASPRDHVEHGLYRIWQRILLHPDIGVSDNFFEIGGTSLSAIKMAHAVTETFGRALPVSEVMTRPTIEALAALLREDGAPQAPGSLIEFRPGTGPRVVCVHPAGGTAFCYLPLAALLPERAGLYGIQSPGVNPGEDLLPTVEAMAEAYLRLLEPLGEGPLVLTGLSYGGLVAHEMGRVLARAGRRAVSVVLLDTQATDDASARAEIGAVDAAEFRDKLVRFNGMYPGIDDAQVDRYFHLYNHNRLTARAHLPIPSPARLVLAQAVPDGTDTPFHAEVRAFWQRRAEGDFRVETMECDHWEILEGAGAAQVGALLGAELAHHDPQREV</sequence>
<dbReference type="SUPFAM" id="SSF52777">
    <property type="entry name" value="CoA-dependent acyltransferases"/>
    <property type="match status" value="2"/>
</dbReference>
<dbReference type="Gene3D" id="2.30.38.10">
    <property type="entry name" value="Luciferase, Domain 3"/>
    <property type="match status" value="1"/>
</dbReference>
<dbReference type="PROSITE" id="PS00455">
    <property type="entry name" value="AMP_BINDING"/>
    <property type="match status" value="1"/>
</dbReference>
<dbReference type="InterPro" id="IPR010071">
    <property type="entry name" value="AA_adenyl_dom"/>
</dbReference>
<dbReference type="SUPFAM" id="SSF53474">
    <property type="entry name" value="alpha/beta-Hydrolases"/>
    <property type="match status" value="1"/>
</dbReference>
<dbReference type="InterPro" id="IPR000873">
    <property type="entry name" value="AMP-dep_synth/lig_dom"/>
</dbReference>
<evidence type="ECO:0000256" key="3">
    <source>
        <dbReference type="ARBA" id="ARBA00022553"/>
    </source>
</evidence>
<dbReference type="Pfam" id="PF00550">
    <property type="entry name" value="PP-binding"/>
    <property type="match status" value="1"/>
</dbReference>
<proteinExistence type="predicted"/>
<dbReference type="InterPro" id="IPR020806">
    <property type="entry name" value="PKS_PP-bd"/>
</dbReference>
<dbReference type="CDD" id="cd19531">
    <property type="entry name" value="LCL_NRPS-like"/>
    <property type="match status" value="1"/>
</dbReference>
<reference evidence="6" key="1">
    <citation type="journal article" date="2019" name="Int. J. Syst. Evol. Microbiol.">
        <title>The Global Catalogue of Microorganisms (GCM) 10K type strain sequencing project: providing services to taxonomists for standard genome sequencing and annotation.</title>
        <authorList>
            <consortium name="The Broad Institute Genomics Platform"/>
            <consortium name="The Broad Institute Genome Sequencing Center for Infectious Disease"/>
            <person name="Wu L."/>
            <person name="Ma J."/>
        </authorList>
    </citation>
    <scope>NUCLEOTIDE SEQUENCE [LARGE SCALE GENOMIC DNA]</scope>
    <source>
        <strain evidence="6">CGMCC 4.7177</strain>
    </source>
</reference>
<dbReference type="PANTHER" id="PTHR45527:SF1">
    <property type="entry name" value="FATTY ACID SYNTHASE"/>
    <property type="match status" value="1"/>
</dbReference>
<dbReference type="Gene3D" id="1.10.1200.10">
    <property type="entry name" value="ACP-like"/>
    <property type="match status" value="1"/>
</dbReference>
<evidence type="ECO:0000259" key="4">
    <source>
        <dbReference type="PROSITE" id="PS50075"/>
    </source>
</evidence>
<comment type="cofactor">
    <cofactor evidence="1">
        <name>pantetheine 4'-phosphate</name>
        <dbReference type="ChEBI" id="CHEBI:47942"/>
    </cofactor>
</comment>
<dbReference type="NCBIfam" id="TIGR01733">
    <property type="entry name" value="AA-adenyl-dom"/>
    <property type="match status" value="1"/>
</dbReference>